<dbReference type="EnsemblMetazoa" id="AFAF021786-RA">
    <property type="protein sequence ID" value="AFAF021786-PA"/>
    <property type="gene ID" value="AFAF021786"/>
</dbReference>
<protein>
    <recommendedName>
        <fullName evidence="4">Invertebrate defensins family profile domain-containing protein</fullName>
    </recommendedName>
</protein>
<accession>A0A2C9GW54</accession>
<proteinExistence type="predicted"/>
<feature type="chain" id="PRO_5012948586" description="Invertebrate defensins family profile domain-containing protein" evidence="1">
    <location>
        <begin position="24"/>
        <end position="65"/>
    </location>
</feature>
<dbReference type="Proteomes" id="UP000075886">
    <property type="component" value="Unassembled WGS sequence"/>
</dbReference>
<dbReference type="AlphaFoldDB" id="A0A2C9GW54"/>
<keyword evidence="1" id="KW-0732">Signal</keyword>
<evidence type="ECO:0008006" key="4">
    <source>
        <dbReference type="Google" id="ProtNLM"/>
    </source>
</evidence>
<dbReference type="VEuPathDB" id="VectorBase:AFAF021786"/>
<keyword evidence="3" id="KW-1185">Reference proteome</keyword>
<sequence length="65" mass="6851">MNFSLPLLLLCALIGLFVNVAVGQNPCSSSTRIRCNIHCRSFNMIASCGDGECVCADRTTAAPSS</sequence>
<dbReference type="EMBL" id="AXCN02000540">
    <property type="status" value="NOT_ANNOTATED_CDS"/>
    <property type="molecule type" value="Genomic_DNA"/>
</dbReference>
<reference evidence="3" key="1">
    <citation type="submission" date="2014-01" db="EMBL/GenBank/DDBJ databases">
        <title>The Genome Sequence of Anopheles farauti FAR1 (V2).</title>
        <authorList>
            <consortium name="The Broad Institute Genomics Platform"/>
            <person name="Neafsey D.E."/>
            <person name="Besansky N."/>
            <person name="Howell P."/>
            <person name="Walton C."/>
            <person name="Young S.K."/>
            <person name="Zeng Q."/>
            <person name="Gargeya S."/>
            <person name="Fitzgerald M."/>
            <person name="Haas B."/>
            <person name="Abouelleil A."/>
            <person name="Allen A.W."/>
            <person name="Alvarado L."/>
            <person name="Arachchi H.M."/>
            <person name="Berlin A.M."/>
            <person name="Chapman S.B."/>
            <person name="Gainer-Dewar J."/>
            <person name="Goldberg J."/>
            <person name="Griggs A."/>
            <person name="Gujja S."/>
            <person name="Hansen M."/>
            <person name="Howarth C."/>
            <person name="Imamovic A."/>
            <person name="Ireland A."/>
            <person name="Larimer J."/>
            <person name="McCowan C."/>
            <person name="Murphy C."/>
            <person name="Pearson M."/>
            <person name="Poon T.W."/>
            <person name="Priest M."/>
            <person name="Roberts A."/>
            <person name="Saif S."/>
            <person name="Shea T."/>
            <person name="Sisk P."/>
            <person name="Sykes S."/>
            <person name="Wortman J."/>
            <person name="Nusbaum C."/>
            <person name="Birren B."/>
        </authorList>
    </citation>
    <scope>NUCLEOTIDE SEQUENCE [LARGE SCALE GENOMIC DNA]</scope>
    <source>
        <strain evidence="3">FAR1</strain>
    </source>
</reference>
<organism evidence="2 3">
    <name type="scientific">Anopheles farauti</name>
    <dbReference type="NCBI Taxonomy" id="69004"/>
    <lineage>
        <taxon>Eukaryota</taxon>
        <taxon>Metazoa</taxon>
        <taxon>Ecdysozoa</taxon>
        <taxon>Arthropoda</taxon>
        <taxon>Hexapoda</taxon>
        <taxon>Insecta</taxon>
        <taxon>Pterygota</taxon>
        <taxon>Neoptera</taxon>
        <taxon>Endopterygota</taxon>
        <taxon>Diptera</taxon>
        <taxon>Nematocera</taxon>
        <taxon>Culicoidea</taxon>
        <taxon>Culicidae</taxon>
        <taxon>Anophelinae</taxon>
        <taxon>Anopheles</taxon>
    </lineage>
</organism>
<reference evidence="2" key="2">
    <citation type="submission" date="2020-05" db="UniProtKB">
        <authorList>
            <consortium name="EnsemblMetazoa"/>
        </authorList>
    </citation>
    <scope>IDENTIFICATION</scope>
    <source>
        <strain evidence="2">FAR1</strain>
    </source>
</reference>
<evidence type="ECO:0000256" key="1">
    <source>
        <dbReference type="SAM" id="SignalP"/>
    </source>
</evidence>
<evidence type="ECO:0000313" key="3">
    <source>
        <dbReference type="Proteomes" id="UP000075886"/>
    </source>
</evidence>
<name>A0A2C9GW54_9DIPT</name>
<evidence type="ECO:0000313" key="2">
    <source>
        <dbReference type="EnsemblMetazoa" id="AFAF021786-PA"/>
    </source>
</evidence>
<feature type="signal peptide" evidence="1">
    <location>
        <begin position="1"/>
        <end position="23"/>
    </location>
</feature>